<accession>A0A2P2LSD4</accession>
<dbReference type="EMBL" id="GGEC01040393">
    <property type="protein sequence ID" value="MBX20877.1"/>
    <property type="molecule type" value="Transcribed_RNA"/>
</dbReference>
<protein>
    <submittedName>
        <fullName evidence="1">Uncharacterized protein</fullName>
    </submittedName>
</protein>
<organism evidence="1">
    <name type="scientific">Rhizophora mucronata</name>
    <name type="common">Asiatic mangrove</name>
    <dbReference type="NCBI Taxonomy" id="61149"/>
    <lineage>
        <taxon>Eukaryota</taxon>
        <taxon>Viridiplantae</taxon>
        <taxon>Streptophyta</taxon>
        <taxon>Embryophyta</taxon>
        <taxon>Tracheophyta</taxon>
        <taxon>Spermatophyta</taxon>
        <taxon>Magnoliopsida</taxon>
        <taxon>eudicotyledons</taxon>
        <taxon>Gunneridae</taxon>
        <taxon>Pentapetalae</taxon>
        <taxon>rosids</taxon>
        <taxon>fabids</taxon>
        <taxon>Malpighiales</taxon>
        <taxon>Rhizophoraceae</taxon>
        <taxon>Rhizophora</taxon>
    </lineage>
</organism>
<dbReference type="AlphaFoldDB" id="A0A2P2LSD4"/>
<reference evidence="1" key="1">
    <citation type="submission" date="2018-02" db="EMBL/GenBank/DDBJ databases">
        <title>Rhizophora mucronata_Transcriptome.</title>
        <authorList>
            <person name="Meera S.P."/>
            <person name="Sreeshan A."/>
            <person name="Augustine A."/>
        </authorList>
    </citation>
    <scope>NUCLEOTIDE SEQUENCE</scope>
    <source>
        <tissue evidence="1">Leaf</tissue>
    </source>
</reference>
<proteinExistence type="predicted"/>
<evidence type="ECO:0000313" key="1">
    <source>
        <dbReference type="EMBL" id="MBX20877.1"/>
    </source>
</evidence>
<name>A0A2P2LSD4_RHIMU</name>
<sequence>MFLVGQFTNYFKIMGPSRNRLSKIIRGRFFLVLPTYMEEVLSIGILV</sequence>